<comment type="caution">
    <text evidence="1">The sequence shown here is derived from an EMBL/GenBank/DDBJ whole genome shotgun (WGS) entry which is preliminary data.</text>
</comment>
<name>S8DPL5_9LAMI</name>
<keyword evidence="2" id="KW-1185">Reference proteome</keyword>
<accession>S8DPL5</accession>
<dbReference type="AlphaFoldDB" id="S8DPL5"/>
<sequence length="311" mass="35311">MAATVAPLTTPASLIMKTRVCFSYAAYAKSLIAYLRSLDIPVDAGMSELEFAAVESAFDFVFPPDLRSILREGLPVGSGFPNWRSSSREQIEVLMNLPMSGIRRRILRNEFWAGFWGERPVDDEIAAELGDGFLRKSPKLVPIFRQFYIPATPCASGNPVFRVNRGAVRIWSFDIPSFFQRIELGMSENREFSAPAWAATADRRVEFWTDLAKKNDAAARVWWSGELNGFLQDACRKLREGGWKEEDVREMMIMDGCDDEDETNLLRDAPDNDLLRCHVSKLSTRLLRAGWSRKDVVDSLGFFLNYTENIK</sequence>
<organism evidence="1 2">
    <name type="scientific">Genlisea aurea</name>
    <dbReference type="NCBI Taxonomy" id="192259"/>
    <lineage>
        <taxon>Eukaryota</taxon>
        <taxon>Viridiplantae</taxon>
        <taxon>Streptophyta</taxon>
        <taxon>Embryophyta</taxon>
        <taxon>Tracheophyta</taxon>
        <taxon>Spermatophyta</taxon>
        <taxon>Magnoliopsida</taxon>
        <taxon>eudicotyledons</taxon>
        <taxon>Gunneridae</taxon>
        <taxon>Pentapetalae</taxon>
        <taxon>asterids</taxon>
        <taxon>lamiids</taxon>
        <taxon>Lamiales</taxon>
        <taxon>Lentibulariaceae</taxon>
        <taxon>Genlisea</taxon>
    </lineage>
</organism>
<dbReference type="PANTHER" id="PTHR32011:SF6">
    <property type="entry name" value="KNR4_SMI1-LIKE DOMAIN-CONTAINING PROTEIN"/>
    <property type="match status" value="1"/>
</dbReference>
<protein>
    <submittedName>
        <fullName evidence="1">Uncharacterized protein</fullName>
    </submittedName>
</protein>
<reference evidence="1 2" key="1">
    <citation type="journal article" date="2013" name="BMC Genomics">
        <title>The miniature genome of a carnivorous plant Genlisea aurea contains a low number of genes and short non-coding sequences.</title>
        <authorList>
            <person name="Leushkin E.V."/>
            <person name="Sutormin R.A."/>
            <person name="Nabieva E.R."/>
            <person name="Penin A.A."/>
            <person name="Kondrashov A.S."/>
            <person name="Logacheva M.D."/>
        </authorList>
    </citation>
    <scope>NUCLEOTIDE SEQUENCE [LARGE SCALE GENOMIC DNA]</scope>
</reference>
<dbReference type="Proteomes" id="UP000015453">
    <property type="component" value="Unassembled WGS sequence"/>
</dbReference>
<evidence type="ECO:0000313" key="2">
    <source>
        <dbReference type="Proteomes" id="UP000015453"/>
    </source>
</evidence>
<evidence type="ECO:0000313" key="1">
    <source>
        <dbReference type="EMBL" id="EPS65013.1"/>
    </source>
</evidence>
<dbReference type="PANTHER" id="PTHR32011">
    <property type="entry name" value="OS08G0472400 PROTEIN"/>
    <property type="match status" value="1"/>
</dbReference>
<gene>
    <name evidence="1" type="ORF">M569_09767</name>
</gene>
<dbReference type="OrthoDB" id="1921190at2759"/>
<proteinExistence type="predicted"/>
<dbReference type="EMBL" id="AUSU01004480">
    <property type="protein sequence ID" value="EPS65013.1"/>
    <property type="molecule type" value="Genomic_DNA"/>
</dbReference>